<evidence type="ECO:0000313" key="7">
    <source>
        <dbReference type="Proteomes" id="UP000094385"/>
    </source>
</evidence>
<evidence type="ECO:0000256" key="3">
    <source>
        <dbReference type="ARBA" id="ARBA00023295"/>
    </source>
</evidence>
<dbReference type="InterPro" id="IPR017853">
    <property type="entry name" value="GH"/>
</dbReference>
<dbReference type="GO" id="GO:0000025">
    <property type="term" value="P:maltose catabolic process"/>
    <property type="evidence" value="ECO:0007669"/>
    <property type="project" value="TreeGrafter"/>
</dbReference>
<dbReference type="Pfam" id="PF23915">
    <property type="entry name" value="SusG_C"/>
    <property type="match status" value="1"/>
</dbReference>
<dbReference type="InterPro" id="IPR006047">
    <property type="entry name" value="GH13_cat_dom"/>
</dbReference>
<evidence type="ECO:0000256" key="2">
    <source>
        <dbReference type="ARBA" id="ARBA00022801"/>
    </source>
</evidence>
<dbReference type="FunFam" id="3.20.20.80:FF:000064">
    <property type="entry name" value="Oligo-1,6-glucosidase"/>
    <property type="match status" value="1"/>
</dbReference>
<dbReference type="Gene3D" id="3.20.20.80">
    <property type="entry name" value="Glycosidases"/>
    <property type="match status" value="1"/>
</dbReference>
<dbReference type="SUPFAM" id="SSF51011">
    <property type="entry name" value="Glycosyl hydrolase domain"/>
    <property type="match status" value="1"/>
</dbReference>
<dbReference type="PANTHER" id="PTHR10357">
    <property type="entry name" value="ALPHA-AMYLASE FAMILY MEMBER"/>
    <property type="match status" value="1"/>
</dbReference>
<dbReference type="GO" id="GO:0004556">
    <property type="term" value="F:alpha-amylase activity"/>
    <property type="evidence" value="ECO:0007669"/>
    <property type="project" value="TreeGrafter"/>
</dbReference>
<dbReference type="GO" id="GO:0004574">
    <property type="term" value="F:oligo-1,6-glucosidase activity"/>
    <property type="evidence" value="ECO:0007669"/>
    <property type="project" value="TreeGrafter"/>
</dbReference>
<dbReference type="FunFam" id="3.90.400.10:FF:000002">
    <property type="entry name" value="Sucrose isomerase"/>
    <property type="match status" value="1"/>
</dbReference>
<dbReference type="PANTHER" id="PTHR10357:SF232">
    <property type="entry name" value="GLYCOSYL HYDROLASE FAMILY 13 CATALYTIC DOMAIN-CONTAINING PROTEIN"/>
    <property type="match status" value="1"/>
</dbReference>
<dbReference type="Gene3D" id="3.90.400.10">
    <property type="entry name" value="Oligo-1,6-glucosidase, Domain 2"/>
    <property type="match status" value="1"/>
</dbReference>
<dbReference type="EMBL" id="KV454304">
    <property type="protein sequence ID" value="ODQ69382.1"/>
    <property type="molecule type" value="Genomic_DNA"/>
</dbReference>
<dbReference type="InterPro" id="IPR045857">
    <property type="entry name" value="O16G_dom_2"/>
</dbReference>
<keyword evidence="7" id="KW-1185">Reference proteome</keyword>
<keyword evidence="4" id="KW-0462">Maltose metabolism</keyword>
<dbReference type="Gene3D" id="2.60.40.1180">
    <property type="entry name" value="Golgi alpha-mannosidase II"/>
    <property type="match status" value="1"/>
</dbReference>
<sequence length="578" mass="67120">MVAENFMSPKRAWWKESNVYQIYPASFKDSNGDGVGDIPGIISKLDYIKNIGVDVVWLCPCYKSPQVDMGYDISDYRDIYEKYGTMSDIDELISGLHKRGLKFVMDLVVNHTSDQHEWFKSAISSKESPYRNFYIWKKPKAGPNGERVPPNNWVSHFGGSAWEYDEKSNEYYLHLFAKEQPDLNWENPKVRAEVHDIIRFWLDRGVDGFRLDAINFISKNLDFPDAPVTIPSAKFQDATIHYANGPRLHEFLRGMGKILREYDAFSVGEMGAFNDPNEVIKVVAEDREELNMIFQFEIVTMDHSSVGKYLPRKWKLSELKRIVNKWETYMYEHHGWNALYLENHDQGRSVSRFASDKPEFRMYAAKMLATFLGLQSGTVFVYEGQELGMANMPKTWGIDKLKDLESINFYNEILESGASEEILQVVMGDLQKKCRDNSRTPMQWDSTAFAGFSTVQPWMDVIDDYKEWNAASQVEDPFSVYYYWRSIFDLRRGYKDIFVYGSFTLVNPADEQILAYARRYEDRLALVITSFSEKESLWTLPEDYTKPGKVLSSNYGDVQILKPVITIRPFEAIVYLLD</sequence>
<dbReference type="InterPro" id="IPR056300">
    <property type="entry name" value="SusG-like_C"/>
</dbReference>
<evidence type="ECO:0000256" key="1">
    <source>
        <dbReference type="ARBA" id="ARBA00008061"/>
    </source>
</evidence>
<dbReference type="GO" id="GO:0005987">
    <property type="term" value="P:sucrose catabolic process"/>
    <property type="evidence" value="ECO:0007669"/>
    <property type="project" value="TreeGrafter"/>
</dbReference>
<accession>A0A1E3PWT2</accession>
<dbReference type="NCBIfam" id="NF008183">
    <property type="entry name" value="PRK10933.1"/>
    <property type="match status" value="1"/>
</dbReference>
<dbReference type="STRING" id="675824.A0A1E3PWT2"/>
<dbReference type="CDD" id="cd11333">
    <property type="entry name" value="AmyAc_SI_OligoGlu_DGase"/>
    <property type="match status" value="1"/>
</dbReference>
<dbReference type="GO" id="GO:0033934">
    <property type="term" value="F:glucan 1,4-alpha-maltotriohydrolase activity"/>
    <property type="evidence" value="ECO:0007669"/>
    <property type="project" value="TreeGrafter"/>
</dbReference>
<protein>
    <recommendedName>
        <fullName evidence="5">Glycosyl hydrolase family 13 catalytic domain-containing protein</fullName>
    </recommendedName>
</protein>
<gene>
    <name evidence="6" type="ORF">LIPSTDRAFT_198242</name>
</gene>
<dbReference type="FunFam" id="3.20.20.80:FF:000087">
    <property type="entry name" value="Oligo-1,6-glucosidase IMA1"/>
    <property type="match status" value="1"/>
</dbReference>
<dbReference type="InterPro" id="IPR013780">
    <property type="entry name" value="Glyco_hydro_b"/>
</dbReference>
<organism evidence="6 7">
    <name type="scientific">Lipomyces starkeyi NRRL Y-11557</name>
    <dbReference type="NCBI Taxonomy" id="675824"/>
    <lineage>
        <taxon>Eukaryota</taxon>
        <taxon>Fungi</taxon>
        <taxon>Dikarya</taxon>
        <taxon>Ascomycota</taxon>
        <taxon>Saccharomycotina</taxon>
        <taxon>Lipomycetes</taxon>
        <taxon>Lipomycetales</taxon>
        <taxon>Lipomycetaceae</taxon>
        <taxon>Lipomyces</taxon>
    </lineage>
</organism>
<comment type="similarity">
    <text evidence="1">Belongs to the glycosyl hydrolase 13 family.</text>
</comment>
<dbReference type="GO" id="GO:0004575">
    <property type="term" value="F:sucrose alpha-glucosidase activity"/>
    <property type="evidence" value="ECO:0007669"/>
    <property type="project" value="TreeGrafter"/>
</dbReference>
<keyword evidence="3" id="KW-0326">Glycosidase</keyword>
<evidence type="ECO:0000256" key="4">
    <source>
        <dbReference type="ARBA" id="ARBA00026248"/>
    </source>
</evidence>
<dbReference type="OrthoDB" id="1740265at2759"/>
<dbReference type="Pfam" id="PF00128">
    <property type="entry name" value="Alpha-amylase"/>
    <property type="match status" value="1"/>
</dbReference>
<dbReference type="Proteomes" id="UP000094385">
    <property type="component" value="Unassembled WGS sequence"/>
</dbReference>
<feature type="domain" description="Glycosyl hydrolase family 13 catalytic" evidence="5">
    <location>
        <begin position="21"/>
        <end position="439"/>
    </location>
</feature>
<dbReference type="SUPFAM" id="SSF51445">
    <property type="entry name" value="(Trans)glycosidases"/>
    <property type="match status" value="1"/>
</dbReference>
<dbReference type="SMART" id="SM00642">
    <property type="entry name" value="Aamy"/>
    <property type="match status" value="1"/>
</dbReference>
<name>A0A1E3PWT2_LIPST</name>
<evidence type="ECO:0000313" key="6">
    <source>
        <dbReference type="EMBL" id="ODQ69382.1"/>
    </source>
</evidence>
<keyword evidence="2" id="KW-0378">Hydrolase</keyword>
<evidence type="ECO:0000259" key="5">
    <source>
        <dbReference type="SMART" id="SM00642"/>
    </source>
</evidence>
<proteinExistence type="inferred from homology"/>
<reference evidence="6 7" key="1">
    <citation type="journal article" date="2016" name="Proc. Natl. Acad. Sci. U.S.A.">
        <title>Comparative genomics of biotechnologically important yeasts.</title>
        <authorList>
            <person name="Riley R."/>
            <person name="Haridas S."/>
            <person name="Wolfe K.H."/>
            <person name="Lopes M.R."/>
            <person name="Hittinger C.T."/>
            <person name="Goeker M."/>
            <person name="Salamov A.A."/>
            <person name="Wisecaver J.H."/>
            <person name="Long T.M."/>
            <person name="Calvey C.H."/>
            <person name="Aerts A.L."/>
            <person name="Barry K.W."/>
            <person name="Choi C."/>
            <person name="Clum A."/>
            <person name="Coughlan A.Y."/>
            <person name="Deshpande S."/>
            <person name="Douglass A.P."/>
            <person name="Hanson S.J."/>
            <person name="Klenk H.-P."/>
            <person name="LaButti K.M."/>
            <person name="Lapidus A."/>
            <person name="Lindquist E.A."/>
            <person name="Lipzen A.M."/>
            <person name="Meier-Kolthoff J.P."/>
            <person name="Ohm R.A."/>
            <person name="Otillar R.P."/>
            <person name="Pangilinan J.L."/>
            <person name="Peng Y."/>
            <person name="Rokas A."/>
            <person name="Rosa C.A."/>
            <person name="Scheuner C."/>
            <person name="Sibirny A.A."/>
            <person name="Slot J.C."/>
            <person name="Stielow J.B."/>
            <person name="Sun H."/>
            <person name="Kurtzman C.P."/>
            <person name="Blackwell M."/>
            <person name="Grigoriev I.V."/>
            <person name="Jeffries T.W."/>
        </authorList>
    </citation>
    <scope>NUCLEOTIDE SEQUENCE [LARGE SCALE GENOMIC DNA]</scope>
    <source>
        <strain evidence="6 7">NRRL Y-11557</strain>
    </source>
</reference>
<dbReference type="AlphaFoldDB" id="A0A1E3PWT2"/>